<dbReference type="Pfam" id="PF03551">
    <property type="entry name" value="PadR"/>
    <property type="match status" value="1"/>
</dbReference>
<organism evidence="3 4">
    <name type="scientific">Levilactobacillus koreensis</name>
    <dbReference type="NCBI Taxonomy" id="637971"/>
    <lineage>
        <taxon>Bacteria</taxon>
        <taxon>Bacillati</taxon>
        <taxon>Bacillota</taxon>
        <taxon>Bacilli</taxon>
        <taxon>Lactobacillales</taxon>
        <taxon>Lactobacillaceae</taxon>
        <taxon>Levilactobacillus</taxon>
    </lineage>
</organism>
<dbReference type="InterPro" id="IPR036388">
    <property type="entry name" value="WH-like_DNA-bd_sf"/>
</dbReference>
<dbReference type="Gene3D" id="6.10.140.190">
    <property type="match status" value="1"/>
</dbReference>
<dbReference type="EMBL" id="CP012033">
    <property type="protein sequence ID" value="AKP65995.1"/>
    <property type="molecule type" value="Genomic_DNA"/>
</dbReference>
<dbReference type="PANTHER" id="PTHR43252:SF6">
    <property type="entry name" value="NEGATIVE TRANSCRIPTION REGULATOR PADR"/>
    <property type="match status" value="1"/>
</dbReference>
<evidence type="ECO:0000259" key="1">
    <source>
        <dbReference type="Pfam" id="PF03551"/>
    </source>
</evidence>
<evidence type="ECO:0000259" key="2">
    <source>
        <dbReference type="Pfam" id="PF10400"/>
    </source>
</evidence>
<sequence>MGQRNRLQYIILGLLDQRPQTGYDLTKAFDNEIGEFWQAQHSQIYPLLKRLEETGDITHEVTMTGEKLAKKQYQLTPAGHEKLVAWIGEPSPELTALKDEFILKLYFIKTADDPRLQPMLQEQILLHQRQLQHLLHRQETVFADQAAIDQAYGHYLILDHAIEREQHYVQWLERYLTPRKDS</sequence>
<dbReference type="InterPro" id="IPR005149">
    <property type="entry name" value="Tscrpt_reg_PadR_N"/>
</dbReference>
<dbReference type="KEGG" id="lko:ABN16_04305"/>
<dbReference type="Gene3D" id="1.10.10.10">
    <property type="entry name" value="Winged helix-like DNA-binding domain superfamily/Winged helix DNA-binding domain"/>
    <property type="match status" value="1"/>
</dbReference>
<dbReference type="InterPro" id="IPR018309">
    <property type="entry name" value="Tscrpt_reg_PadR_C"/>
</dbReference>
<dbReference type="SUPFAM" id="SSF46785">
    <property type="entry name" value="Winged helix' DNA-binding domain"/>
    <property type="match status" value="1"/>
</dbReference>
<name>A0AAC8UYM0_9LACO</name>
<dbReference type="Proteomes" id="UP000036000">
    <property type="component" value="Chromosome"/>
</dbReference>
<feature type="domain" description="Transcription regulator PadR C-terminal" evidence="2">
    <location>
        <begin position="97"/>
        <end position="176"/>
    </location>
</feature>
<keyword evidence="4" id="KW-1185">Reference proteome</keyword>
<gene>
    <name evidence="3" type="ORF">ABN16_04305</name>
</gene>
<evidence type="ECO:0000313" key="3">
    <source>
        <dbReference type="EMBL" id="AKP65995.1"/>
    </source>
</evidence>
<accession>A0AAC8UYM0</accession>
<dbReference type="PANTHER" id="PTHR43252">
    <property type="entry name" value="TRANSCRIPTIONAL REGULATOR YQJI"/>
    <property type="match status" value="1"/>
</dbReference>
<dbReference type="Pfam" id="PF10400">
    <property type="entry name" value="Vir_act_alpha_C"/>
    <property type="match status" value="1"/>
</dbReference>
<reference evidence="3 4" key="1">
    <citation type="submission" date="2015-07" db="EMBL/GenBank/DDBJ databases">
        <title>Lactobacillus korensis/26-25/ whole genome sequencing.</title>
        <authorList>
            <person name="Kim M.K."/>
            <person name="Im W.-T."/>
            <person name="Srinivasan S."/>
            <person name="Lee J.-J."/>
        </authorList>
    </citation>
    <scope>NUCLEOTIDE SEQUENCE [LARGE SCALE GENOMIC DNA]</scope>
    <source>
        <strain evidence="3 4">26-25</strain>
    </source>
</reference>
<evidence type="ECO:0000313" key="4">
    <source>
        <dbReference type="Proteomes" id="UP000036000"/>
    </source>
</evidence>
<dbReference type="AlphaFoldDB" id="A0AAC8UYM0"/>
<proteinExistence type="predicted"/>
<feature type="domain" description="Transcription regulator PadR N-terminal" evidence="1">
    <location>
        <begin position="11"/>
        <end position="83"/>
    </location>
</feature>
<dbReference type="InterPro" id="IPR036390">
    <property type="entry name" value="WH_DNA-bd_sf"/>
</dbReference>
<dbReference type="RefSeq" id="WP_048736297.1">
    <property type="nucleotide sequence ID" value="NZ_CP012033.1"/>
</dbReference>
<protein>
    <submittedName>
        <fullName evidence="3">PadR family transcriptional regulator</fullName>
    </submittedName>
</protein>